<dbReference type="AlphaFoldDB" id="A0A556TIF3"/>
<evidence type="ECO:0000256" key="5">
    <source>
        <dbReference type="ARBA" id="ARBA00023157"/>
    </source>
</evidence>
<name>A0A556TIF3_BAGYA</name>
<keyword evidence="5" id="KW-1015">Disulfide bond</keyword>
<evidence type="ECO:0000256" key="2">
    <source>
        <dbReference type="ARBA" id="ARBA00010575"/>
    </source>
</evidence>
<protein>
    <recommendedName>
        <fullName evidence="10">ProAM N-terminal 20 peptide</fullName>
    </recommendedName>
</protein>
<organism evidence="8 9">
    <name type="scientific">Bagarius yarrelli</name>
    <name type="common">Goonch</name>
    <name type="synonym">Bagrus yarrelli</name>
    <dbReference type="NCBI Taxonomy" id="175774"/>
    <lineage>
        <taxon>Eukaryota</taxon>
        <taxon>Metazoa</taxon>
        <taxon>Chordata</taxon>
        <taxon>Craniata</taxon>
        <taxon>Vertebrata</taxon>
        <taxon>Euteleostomi</taxon>
        <taxon>Actinopterygii</taxon>
        <taxon>Neopterygii</taxon>
        <taxon>Teleostei</taxon>
        <taxon>Ostariophysi</taxon>
        <taxon>Siluriformes</taxon>
        <taxon>Sisoridae</taxon>
        <taxon>Sisorinae</taxon>
        <taxon>Bagarius</taxon>
    </lineage>
</organism>
<dbReference type="GO" id="GO:0007189">
    <property type="term" value="P:adenylate cyclase-activating G protein-coupled receptor signaling pathway"/>
    <property type="evidence" value="ECO:0007669"/>
    <property type="project" value="TreeGrafter"/>
</dbReference>
<evidence type="ECO:0000256" key="6">
    <source>
        <dbReference type="SAM" id="MobiDB-lite"/>
    </source>
</evidence>
<dbReference type="Pfam" id="PF00214">
    <property type="entry name" value="Calc_CGRP_IAPP"/>
    <property type="match status" value="1"/>
</dbReference>
<comment type="similarity">
    <text evidence="2">Belongs to the adrenomedullin family.</text>
</comment>
<evidence type="ECO:0000256" key="4">
    <source>
        <dbReference type="ARBA" id="ARBA00022729"/>
    </source>
</evidence>
<keyword evidence="4 7" id="KW-0732">Signal</keyword>
<dbReference type="PANTHER" id="PTHR23414:SF6">
    <property type="entry name" value="ADRENOMEDULLIN-5-LIKE PROTEIN-RELATED"/>
    <property type="match status" value="1"/>
</dbReference>
<dbReference type="GO" id="GO:0005179">
    <property type="term" value="F:hormone activity"/>
    <property type="evidence" value="ECO:0007669"/>
    <property type="project" value="InterPro"/>
</dbReference>
<feature type="chain" id="PRO_5021988224" description="ProAM N-terminal 20 peptide" evidence="7">
    <location>
        <begin position="24"/>
        <end position="138"/>
    </location>
</feature>
<comment type="subcellular location">
    <subcellularLocation>
        <location evidence="1">Secreted</location>
    </subcellularLocation>
</comment>
<dbReference type="InterPro" id="IPR021116">
    <property type="entry name" value="Calcitonin/adrenomedullin"/>
</dbReference>
<evidence type="ECO:0000256" key="1">
    <source>
        <dbReference type="ARBA" id="ARBA00004613"/>
    </source>
</evidence>
<evidence type="ECO:0000256" key="3">
    <source>
        <dbReference type="ARBA" id="ARBA00022525"/>
    </source>
</evidence>
<dbReference type="GO" id="GO:0003073">
    <property type="term" value="P:regulation of systemic arterial blood pressure"/>
    <property type="evidence" value="ECO:0007669"/>
    <property type="project" value="TreeGrafter"/>
</dbReference>
<proteinExistence type="inferred from homology"/>
<evidence type="ECO:0000313" key="8">
    <source>
        <dbReference type="EMBL" id="TSK14513.1"/>
    </source>
</evidence>
<feature type="signal peptide" evidence="7">
    <location>
        <begin position="1"/>
        <end position="23"/>
    </location>
</feature>
<keyword evidence="3" id="KW-0964">Secreted</keyword>
<comment type="caution">
    <text evidence="8">The sequence shown here is derived from an EMBL/GenBank/DDBJ whole genome shotgun (WGS) entry which is preliminary data.</text>
</comment>
<feature type="region of interest" description="Disordered" evidence="6">
    <location>
        <begin position="118"/>
        <end position="138"/>
    </location>
</feature>
<dbReference type="GO" id="GO:0005576">
    <property type="term" value="C:extracellular region"/>
    <property type="evidence" value="ECO:0007669"/>
    <property type="project" value="UniProtKB-SubCell"/>
</dbReference>
<dbReference type="Proteomes" id="UP000319801">
    <property type="component" value="Unassembled WGS sequence"/>
</dbReference>
<dbReference type="PANTHER" id="PTHR23414">
    <property type="entry name" value="ADRENOMEDULLIN, ADM"/>
    <property type="match status" value="1"/>
</dbReference>
<dbReference type="InterPro" id="IPR051665">
    <property type="entry name" value="Adrenomedullin-reg_peptide"/>
</dbReference>
<gene>
    <name evidence="8" type="ORF">Baya_0496</name>
</gene>
<dbReference type="GO" id="GO:0010460">
    <property type="term" value="P:positive regulation of heart rate"/>
    <property type="evidence" value="ECO:0007669"/>
    <property type="project" value="TreeGrafter"/>
</dbReference>
<reference evidence="8 9" key="1">
    <citation type="journal article" date="2019" name="Genome Biol. Evol.">
        <title>Whole-Genome Sequencing of the Giant Devil Catfish, Bagarius yarrelli.</title>
        <authorList>
            <person name="Jiang W."/>
            <person name="Lv Y."/>
            <person name="Cheng L."/>
            <person name="Yang K."/>
            <person name="Chao B."/>
            <person name="Wang X."/>
            <person name="Li Y."/>
            <person name="Pan X."/>
            <person name="You X."/>
            <person name="Zhang Y."/>
            <person name="Yang J."/>
            <person name="Li J."/>
            <person name="Zhang X."/>
            <person name="Liu S."/>
            <person name="Sun C."/>
            <person name="Yang J."/>
            <person name="Shi Q."/>
        </authorList>
    </citation>
    <scope>NUCLEOTIDE SEQUENCE [LARGE SCALE GENOMIC DNA]</scope>
    <source>
        <strain evidence="8">JWS20170419001</strain>
        <tissue evidence="8">Muscle</tissue>
    </source>
</reference>
<sequence>MRGGHRVVETTLMFLPLITLTAAMTLQHNLRPHTDNLSLESSIQIKSDIVNSIDSERFAHLETANTPLHLSTSDVLLQGILTQFKTAEVRLRRRRAAPKGCQFGTCQMHNLASTLYRMGQTNNKDQSKNAKDPNGYGR</sequence>
<keyword evidence="9" id="KW-1185">Reference proteome</keyword>
<evidence type="ECO:0000256" key="7">
    <source>
        <dbReference type="SAM" id="SignalP"/>
    </source>
</evidence>
<dbReference type="EMBL" id="VCAZ01000002">
    <property type="protein sequence ID" value="TSK14513.1"/>
    <property type="molecule type" value="Genomic_DNA"/>
</dbReference>
<evidence type="ECO:0008006" key="10">
    <source>
        <dbReference type="Google" id="ProtNLM"/>
    </source>
</evidence>
<accession>A0A556TIF3</accession>
<dbReference type="OrthoDB" id="8854792at2759"/>
<evidence type="ECO:0000313" key="9">
    <source>
        <dbReference type="Proteomes" id="UP000319801"/>
    </source>
</evidence>